<dbReference type="AlphaFoldDB" id="A0A1X2GG27"/>
<keyword evidence="1" id="KW-0472">Membrane</keyword>
<keyword evidence="1" id="KW-1133">Transmembrane helix</keyword>
<proteinExistence type="predicted"/>
<organism evidence="2 3">
    <name type="scientific">Hesseltinella vesiculosa</name>
    <dbReference type="NCBI Taxonomy" id="101127"/>
    <lineage>
        <taxon>Eukaryota</taxon>
        <taxon>Fungi</taxon>
        <taxon>Fungi incertae sedis</taxon>
        <taxon>Mucoromycota</taxon>
        <taxon>Mucoromycotina</taxon>
        <taxon>Mucoromycetes</taxon>
        <taxon>Mucorales</taxon>
        <taxon>Cunninghamellaceae</taxon>
        <taxon>Hesseltinella</taxon>
    </lineage>
</organism>
<dbReference type="Proteomes" id="UP000242146">
    <property type="component" value="Unassembled WGS sequence"/>
</dbReference>
<feature type="transmembrane region" description="Helical" evidence="1">
    <location>
        <begin position="57"/>
        <end position="81"/>
    </location>
</feature>
<gene>
    <name evidence="2" type="ORF">DM01DRAFT_108552</name>
</gene>
<protein>
    <submittedName>
        <fullName evidence="2">Uncharacterized protein</fullName>
    </submittedName>
</protein>
<comment type="caution">
    <text evidence="2">The sequence shown here is derived from an EMBL/GenBank/DDBJ whole genome shotgun (WGS) entry which is preliminary data.</text>
</comment>
<evidence type="ECO:0000313" key="2">
    <source>
        <dbReference type="EMBL" id="ORX53047.1"/>
    </source>
</evidence>
<dbReference type="EMBL" id="MCGT01000016">
    <property type="protein sequence ID" value="ORX53047.1"/>
    <property type="molecule type" value="Genomic_DNA"/>
</dbReference>
<keyword evidence="1" id="KW-0812">Transmembrane</keyword>
<reference evidence="2 3" key="1">
    <citation type="submission" date="2016-07" db="EMBL/GenBank/DDBJ databases">
        <title>Pervasive Adenine N6-methylation of Active Genes in Fungi.</title>
        <authorList>
            <consortium name="DOE Joint Genome Institute"/>
            <person name="Mondo S.J."/>
            <person name="Dannebaum R.O."/>
            <person name="Kuo R.C."/>
            <person name="Labutti K."/>
            <person name="Haridas S."/>
            <person name="Kuo A."/>
            <person name="Salamov A."/>
            <person name="Ahrendt S.R."/>
            <person name="Lipzen A."/>
            <person name="Sullivan W."/>
            <person name="Andreopoulos W.B."/>
            <person name="Clum A."/>
            <person name="Lindquist E."/>
            <person name="Daum C."/>
            <person name="Ramamoorthy G.K."/>
            <person name="Gryganskyi A."/>
            <person name="Culley D."/>
            <person name="Magnuson J.K."/>
            <person name="James T.Y."/>
            <person name="O'Malley M.A."/>
            <person name="Stajich J.E."/>
            <person name="Spatafora J.W."/>
            <person name="Visel A."/>
            <person name="Grigoriev I.V."/>
        </authorList>
    </citation>
    <scope>NUCLEOTIDE SEQUENCE [LARGE SCALE GENOMIC DNA]</scope>
    <source>
        <strain evidence="2 3">NRRL 3301</strain>
    </source>
</reference>
<feature type="transmembrane region" description="Helical" evidence="1">
    <location>
        <begin position="23"/>
        <end position="45"/>
    </location>
</feature>
<evidence type="ECO:0000313" key="3">
    <source>
        <dbReference type="Proteomes" id="UP000242146"/>
    </source>
</evidence>
<keyword evidence="3" id="KW-1185">Reference proteome</keyword>
<sequence>MMCNQSHIRFNSLSSPCKRKEALTHYFFILLLPVLKQTLLLLILLTKLFNHTLTMRVDYFAIIICPCKKIIGCSCLLFLIYSNPPVIDSPAITRLPVLVELFS</sequence>
<evidence type="ECO:0000256" key="1">
    <source>
        <dbReference type="SAM" id="Phobius"/>
    </source>
</evidence>
<name>A0A1X2GG27_9FUNG</name>
<accession>A0A1X2GG27</accession>